<organism evidence="1 2">
    <name type="scientific">Racocetra persica</name>
    <dbReference type="NCBI Taxonomy" id="160502"/>
    <lineage>
        <taxon>Eukaryota</taxon>
        <taxon>Fungi</taxon>
        <taxon>Fungi incertae sedis</taxon>
        <taxon>Mucoromycota</taxon>
        <taxon>Glomeromycotina</taxon>
        <taxon>Glomeromycetes</taxon>
        <taxon>Diversisporales</taxon>
        <taxon>Gigasporaceae</taxon>
        <taxon>Racocetra</taxon>
    </lineage>
</organism>
<evidence type="ECO:0000313" key="2">
    <source>
        <dbReference type="Proteomes" id="UP000789920"/>
    </source>
</evidence>
<dbReference type="Proteomes" id="UP000789920">
    <property type="component" value="Unassembled WGS sequence"/>
</dbReference>
<feature type="non-terminal residue" evidence="1">
    <location>
        <position position="1"/>
    </location>
</feature>
<keyword evidence="2" id="KW-1185">Reference proteome</keyword>
<reference evidence="1" key="1">
    <citation type="submission" date="2021-06" db="EMBL/GenBank/DDBJ databases">
        <authorList>
            <person name="Kallberg Y."/>
            <person name="Tangrot J."/>
            <person name="Rosling A."/>
        </authorList>
    </citation>
    <scope>NUCLEOTIDE SEQUENCE</scope>
    <source>
        <strain evidence="1">MA461A</strain>
    </source>
</reference>
<name>A0ACA9RI83_9GLOM</name>
<dbReference type="EMBL" id="CAJVQC010054432">
    <property type="protein sequence ID" value="CAG8794159.1"/>
    <property type="molecule type" value="Genomic_DNA"/>
</dbReference>
<protein>
    <submittedName>
        <fullName evidence="1">9660_t:CDS:1</fullName>
    </submittedName>
</protein>
<comment type="caution">
    <text evidence="1">The sequence shown here is derived from an EMBL/GenBank/DDBJ whole genome shotgun (WGS) entry which is preliminary data.</text>
</comment>
<accession>A0ACA9RI83</accession>
<sequence length="87" mass="9930">KLERDVVIEESIFTNTKACTKIHLKKYLNFFEKYTQEEKNEILYRSDNKSQEVNTILSSNSVASLSTSLSFTSISSEQTVKTTTISI</sequence>
<proteinExistence type="predicted"/>
<gene>
    <name evidence="1" type="ORF">RPERSI_LOCUS19702</name>
</gene>
<evidence type="ECO:0000313" key="1">
    <source>
        <dbReference type="EMBL" id="CAG8794159.1"/>
    </source>
</evidence>